<feature type="transmembrane region" description="Helical" evidence="10">
    <location>
        <begin position="388"/>
        <end position="410"/>
    </location>
</feature>
<evidence type="ECO:0000256" key="7">
    <source>
        <dbReference type="ARBA" id="ARBA00022989"/>
    </source>
</evidence>
<dbReference type="PIRSF" id="PIRSF006603">
    <property type="entry name" value="DinF"/>
    <property type="match status" value="1"/>
</dbReference>
<evidence type="ECO:0000256" key="4">
    <source>
        <dbReference type="ARBA" id="ARBA00022448"/>
    </source>
</evidence>
<dbReference type="InterPro" id="IPR045070">
    <property type="entry name" value="MATE_MepA-like"/>
</dbReference>
<dbReference type="PANTHER" id="PTHR43823:SF3">
    <property type="entry name" value="MULTIDRUG EXPORT PROTEIN MEPA"/>
    <property type="match status" value="1"/>
</dbReference>
<feature type="transmembrane region" description="Helical" evidence="10">
    <location>
        <begin position="270"/>
        <end position="297"/>
    </location>
</feature>
<keyword evidence="9" id="KW-0046">Antibiotic resistance</keyword>
<dbReference type="InterPro" id="IPR002528">
    <property type="entry name" value="MATE_fam"/>
</dbReference>
<comment type="caution">
    <text evidence="11">The sequence shown here is derived from an EMBL/GenBank/DDBJ whole genome shotgun (WGS) entry which is preliminary data.</text>
</comment>
<dbReference type="CDD" id="cd13143">
    <property type="entry name" value="MATE_MepA_like"/>
    <property type="match status" value="1"/>
</dbReference>
<name>A0A6A7KCQ3_9FIRM</name>
<evidence type="ECO:0000313" key="12">
    <source>
        <dbReference type="Proteomes" id="UP000440004"/>
    </source>
</evidence>
<evidence type="ECO:0000256" key="9">
    <source>
        <dbReference type="ARBA" id="ARBA00023251"/>
    </source>
</evidence>
<comment type="similarity">
    <text evidence="2">Belongs to the multi antimicrobial extrusion (MATE) (TC 2.A.66.1) family. MepA subfamily.</text>
</comment>
<feature type="transmembrane region" description="Helical" evidence="10">
    <location>
        <begin position="168"/>
        <end position="188"/>
    </location>
</feature>
<dbReference type="GO" id="GO:0005886">
    <property type="term" value="C:plasma membrane"/>
    <property type="evidence" value="ECO:0007669"/>
    <property type="project" value="UniProtKB-SubCell"/>
</dbReference>
<dbReference type="EMBL" id="WHNX01000033">
    <property type="protein sequence ID" value="MPW26947.1"/>
    <property type="molecule type" value="Genomic_DNA"/>
</dbReference>
<dbReference type="AlphaFoldDB" id="A0A6A7KCQ3"/>
<feature type="transmembrane region" description="Helical" evidence="10">
    <location>
        <begin position="92"/>
        <end position="116"/>
    </location>
</feature>
<feature type="transmembrane region" description="Helical" evidence="10">
    <location>
        <begin position="318"/>
        <end position="341"/>
    </location>
</feature>
<keyword evidence="4" id="KW-0813">Transport</keyword>
<sequence>METNKDTLITMPISRLLLKFSLPAIGGMIVNSLYNLVDRIFVGRIGGLAMTGIGLSLPFMMILSAVSSLVGIGAAALISIKLGENNKDEAKGLLGNAITLLIGLMLLMTLLGLIFKTPILKAFGASEATMPYAVDYMTVILYGALFQGIGTGLVNVVRAGGHPVKSMVIILVGTLINIILDPILIFTLNMGISGAAWATIIAQLVTSIMVIQHFLSEKSQMKIEMNKLKLHFVTIKSIFSIGFAAFAMQLSSVVVSIISNNALKTYGGDLAIGAMTIINSVMVLFLMSAMGITQGAAPIIGFNFGAKRFDRVKQVLKLELIAVSSICTITFILIQAFPVMLSSIFTSEPNLILMASTGMRLFLLMLPLISAQIVGASYFQAIGEAKKAIFLGLLRQVFLLIPLMLILPYFLGLNGVWGASALADLISSLIAIVSLKSAFNHLNQLKNEFRLEETETFPAF</sequence>
<evidence type="ECO:0000313" key="11">
    <source>
        <dbReference type="EMBL" id="MPW26947.1"/>
    </source>
</evidence>
<evidence type="ECO:0000256" key="6">
    <source>
        <dbReference type="ARBA" id="ARBA00022692"/>
    </source>
</evidence>
<feature type="transmembrane region" description="Helical" evidence="10">
    <location>
        <begin position="237"/>
        <end position="258"/>
    </location>
</feature>
<accession>A0A6A7KCQ3</accession>
<organism evidence="11 12">
    <name type="scientific">Alkalibaculum sporogenes</name>
    <dbReference type="NCBI Taxonomy" id="2655001"/>
    <lineage>
        <taxon>Bacteria</taxon>
        <taxon>Bacillati</taxon>
        <taxon>Bacillota</taxon>
        <taxon>Clostridia</taxon>
        <taxon>Eubacteriales</taxon>
        <taxon>Eubacteriaceae</taxon>
        <taxon>Alkalibaculum</taxon>
    </lineage>
</organism>
<feature type="transmembrane region" description="Helical" evidence="10">
    <location>
        <begin position="194"/>
        <end position="216"/>
    </location>
</feature>
<keyword evidence="6 10" id="KW-0812">Transmembrane</keyword>
<dbReference type="GO" id="GO:0015297">
    <property type="term" value="F:antiporter activity"/>
    <property type="evidence" value="ECO:0007669"/>
    <property type="project" value="InterPro"/>
</dbReference>
<comment type="subcellular location">
    <subcellularLocation>
        <location evidence="1">Cell membrane</location>
        <topology evidence="1">Multi-pass membrane protein</topology>
    </subcellularLocation>
</comment>
<proteinExistence type="inferred from homology"/>
<dbReference type="Proteomes" id="UP000440004">
    <property type="component" value="Unassembled WGS sequence"/>
</dbReference>
<keyword evidence="5" id="KW-1003">Cell membrane</keyword>
<evidence type="ECO:0000256" key="1">
    <source>
        <dbReference type="ARBA" id="ARBA00004651"/>
    </source>
</evidence>
<dbReference type="InterPro" id="IPR048279">
    <property type="entry name" value="MdtK-like"/>
</dbReference>
<protein>
    <recommendedName>
        <fullName evidence="3">Multidrug export protein MepA</fullName>
    </recommendedName>
</protein>
<dbReference type="NCBIfam" id="TIGR00797">
    <property type="entry name" value="matE"/>
    <property type="match status" value="1"/>
</dbReference>
<dbReference type="PANTHER" id="PTHR43823">
    <property type="entry name" value="SPORULATION PROTEIN YKVU"/>
    <property type="match status" value="1"/>
</dbReference>
<keyword evidence="7 10" id="KW-1133">Transmembrane helix</keyword>
<feature type="transmembrane region" description="Helical" evidence="10">
    <location>
        <begin position="136"/>
        <end position="156"/>
    </location>
</feature>
<evidence type="ECO:0000256" key="2">
    <source>
        <dbReference type="ARBA" id="ARBA00008417"/>
    </source>
</evidence>
<dbReference type="GO" id="GO:0042910">
    <property type="term" value="F:xenobiotic transmembrane transporter activity"/>
    <property type="evidence" value="ECO:0007669"/>
    <property type="project" value="InterPro"/>
</dbReference>
<dbReference type="InterPro" id="IPR051327">
    <property type="entry name" value="MATE_MepA_subfamily"/>
</dbReference>
<feature type="transmembrane region" description="Helical" evidence="10">
    <location>
        <begin position="16"/>
        <end position="37"/>
    </location>
</feature>
<feature type="transmembrane region" description="Helical" evidence="10">
    <location>
        <begin position="361"/>
        <end position="381"/>
    </location>
</feature>
<dbReference type="GO" id="GO:0046677">
    <property type="term" value="P:response to antibiotic"/>
    <property type="evidence" value="ECO:0007669"/>
    <property type="project" value="UniProtKB-KW"/>
</dbReference>
<dbReference type="Pfam" id="PF01554">
    <property type="entry name" value="MatE"/>
    <property type="match status" value="2"/>
</dbReference>
<keyword evidence="12" id="KW-1185">Reference proteome</keyword>
<reference evidence="11 12" key="1">
    <citation type="submission" date="2019-10" db="EMBL/GenBank/DDBJ databases">
        <title>Alkalibaculum tamaniensis sp.nov., a new alkaliphilic acetogen, isolated on methoxylated aromatics from a mud volcano.</title>
        <authorList>
            <person name="Khomyakova M.A."/>
            <person name="Merkel A.Y."/>
            <person name="Bonch-Osmolovskaya E.A."/>
            <person name="Slobodkin A.I."/>
        </authorList>
    </citation>
    <scope>NUCLEOTIDE SEQUENCE [LARGE SCALE GENOMIC DNA]</scope>
    <source>
        <strain evidence="11 12">M08DMB</strain>
    </source>
</reference>
<keyword evidence="8 10" id="KW-0472">Membrane</keyword>
<evidence type="ECO:0000256" key="10">
    <source>
        <dbReference type="SAM" id="Phobius"/>
    </source>
</evidence>
<feature type="transmembrane region" description="Helical" evidence="10">
    <location>
        <begin position="57"/>
        <end position="80"/>
    </location>
</feature>
<evidence type="ECO:0000256" key="3">
    <source>
        <dbReference type="ARBA" id="ARBA00022106"/>
    </source>
</evidence>
<feature type="transmembrane region" description="Helical" evidence="10">
    <location>
        <begin position="416"/>
        <end position="435"/>
    </location>
</feature>
<gene>
    <name evidence="11" type="ORF">GC105_14265</name>
</gene>
<evidence type="ECO:0000256" key="5">
    <source>
        <dbReference type="ARBA" id="ARBA00022475"/>
    </source>
</evidence>
<dbReference type="RefSeq" id="WP_152806190.1">
    <property type="nucleotide sequence ID" value="NZ_WHNX01000033.1"/>
</dbReference>
<evidence type="ECO:0000256" key="8">
    <source>
        <dbReference type="ARBA" id="ARBA00023136"/>
    </source>
</evidence>